<dbReference type="GO" id="GO:0004519">
    <property type="term" value="F:endonuclease activity"/>
    <property type="evidence" value="ECO:0007669"/>
    <property type="project" value="UniProtKB-KW"/>
</dbReference>
<comment type="caution">
    <text evidence="2">The sequence shown here is derived from an EMBL/GenBank/DDBJ whole genome shotgun (WGS) entry which is preliminary data.</text>
</comment>
<keyword evidence="2" id="KW-0255">Endonuclease</keyword>
<dbReference type="RefSeq" id="WP_345052883.1">
    <property type="nucleotide sequence ID" value="NZ_BAABDK010000014.1"/>
</dbReference>
<dbReference type="Proteomes" id="UP001501469">
    <property type="component" value="Unassembled WGS sequence"/>
</dbReference>
<dbReference type="Pfam" id="PF13391">
    <property type="entry name" value="HNH_2"/>
    <property type="match status" value="1"/>
</dbReference>
<feature type="domain" description="HNH nuclease" evidence="1">
    <location>
        <begin position="214"/>
        <end position="269"/>
    </location>
</feature>
<evidence type="ECO:0000313" key="2">
    <source>
        <dbReference type="EMBL" id="GAA4033291.1"/>
    </source>
</evidence>
<dbReference type="CDD" id="cd00085">
    <property type="entry name" value="HNHc"/>
    <property type="match status" value="1"/>
</dbReference>
<accession>A0ABP7TYU9</accession>
<keyword evidence="2" id="KW-0378">Hydrolase</keyword>
<organism evidence="2 3">
    <name type="scientific">Hymenobacter glaciei</name>
    <dbReference type="NCBI Taxonomy" id="877209"/>
    <lineage>
        <taxon>Bacteria</taxon>
        <taxon>Pseudomonadati</taxon>
        <taxon>Bacteroidota</taxon>
        <taxon>Cytophagia</taxon>
        <taxon>Cytophagales</taxon>
        <taxon>Hymenobacteraceae</taxon>
        <taxon>Hymenobacter</taxon>
    </lineage>
</organism>
<protein>
    <submittedName>
        <fullName evidence="2">HNH endonuclease</fullName>
    </submittedName>
</protein>
<dbReference type="InterPro" id="IPR003615">
    <property type="entry name" value="HNH_nuc"/>
</dbReference>
<dbReference type="PIRSF" id="PIRSF030850">
    <property type="entry name" value="UCP030850"/>
    <property type="match status" value="1"/>
</dbReference>
<gene>
    <name evidence="2" type="ORF">GCM10022409_16980</name>
</gene>
<evidence type="ECO:0000259" key="1">
    <source>
        <dbReference type="Pfam" id="PF13391"/>
    </source>
</evidence>
<name>A0ABP7TYU9_9BACT</name>
<sequence length="330" mass="37273">MTTLLPYLAKITKLKVDVRTVAGVRLESPYKPALLLAVLEGIEETGIRDNRIEITPELIAAFKAYCQLLSPGPEYSACPFQMPFFHLQSSGFWHLHARPGRELVLTSSKSVRSFGHLRDVIAYASLDASLWDLLLQPVAREQVRQALLARYFPLTRHYFRPRAGREKLDELGRQMLEEPAAVYNRVVDVADETEVLVRSAVFGREVLRAYESTCAVSGLQLLSTTGAAPLLDACHIVPWSVSHDDTIGNGLSLCPNLHRAFDRHLFWIDDDYRVRVADGFGELGGHDYGVQRFNGAQLRLPKVRTWWPKVENLATQRSTNKSLETRQHLL</sequence>
<proteinExistence type="predicted"/>
<dbReference type="InterPro" id="IPR011396">
    <property type="entry name" value="PT_DNA_restrict"/>
</dbReference>
<reference evidence="3" key="1">
    <citation type="journal article" date="2019" name="Int. J. Syst. Evol. Microbiol.">
        <title>The Global Catalogue of Microorganisms (GCM) 10K type strain sequencing project: providing services to taxonomists for standard genome sequencing and annotation.</title>
        <authorList>
            <consortium name="The Broad Institute Genomics Platform"/>
            <consortium name="The Broad Institute Genome Sequencing Center for Infectious Disease"/>
            <person name="Wu L."/>
            <person name="Ma J."/>
        </authorList>
    </citation>
    <scope>NUCLEOTIDE SEQUENCE [LARGE SCALE GENOMIC DNA]</scope>
    <source>
        <strain evidence="3">JCM 17225</strain>
    </source>
</reference>
<evidence type="ECO:0000313" key="3">
    <source>
        <dbReference type="Proteomes" id="UP001501469"/>
    </source>
</evidence>
<keyword evidence="2" id="KW-0540">Nuclease</keyword>
<keyword evidence="3" id="KW-1185">Reference proteome</keyword>
<dbReference type="EMBL" id="BAABDK010000014">
    <property type="protein sequence ID" value="GAA4033291.1"/>
    <property type="molecule type" value="Genomic_DNA"/>
</dbReference>